<keyword evidence="16 18" id="KW-0464">Manganese</keyword>
<name>H9GED0_ANOCA</name>
<dbReference type="SUPFAM" id="SSF50370">
    <property type="entry name" value="Ricin B-like lectins"/>
    <property type="match status" value="1"/>
</dbReference>
<dbReference type="FunFam" id="2.80.10.50:FF:000017">
    <property type="entry name" value="Polypeptide N-acetylgalactosaminyltransferase"/>
    <property type="match status" value="1"/>
</dbReference>
<keyword evidence="11" id="KW-1133">Transmembrane helix</keyword>
<evidence type="ECO:0000256" key="3">
    <source>
        <dbReference type="ARBA" id="ARBA00004922"/>
    </source>
</evidence>
<evidence type="ECO:0000256" key="11">
    <source>
        <dbReference type="ARBA" id="ARBA00022989"/>
    </source>
</evidence>
<dbReference type="GO" id="GO:0000139">
    <property type="term" value="C:Golgi membrane"/>
    <property type="evidence" value="ECO:0007669"/>
    <property type="project" value="UniProtKB-SubCell"/>
</dbReference>
<keyword evidence="6 18" id="KW-0808">Transferase</keyword>
<evidence type="ECO:0000256" key="9">
    <source>
        <dbReference type="ARBA" id="ARBA00022734"/>
    </source>
</evidence>
<keyword evidence="10" id="KW-0735">Signal-anchor</keyword>
<dbReference type="PANTHER" id="PTHR11675:SF38">
    <property type="entry name" value="POLYPEPTIDE N-ACETYLGALACTOSAMINYLTRANSFERASE 17"/>
    <property type="match status" value="1"/>
</dbReference>
<dbReference type="Bgee" id="ENSACAG00000008700">
    <property type="expression patterns" value="Expressed in testis and 6 other cell types or tissues"/>
</dbReference>
<comment type="similarity">
    <text evidence="4 18">Belongs to the glycosyltransferase 2 family. GalNAc-T subfamily.</text>
</comment>
<proteinExistence type="inferred from homology"/>
<sequence length="586" mass="66561">MASLRRVKVLLVLNLLAVAGFVLFLAKCRPIAAKHGEAFHEMRPRPGAANLSNVPVQDAVLKRLSLLEDIVYRQLNGLSKSLGLIEGYGGRGKGGLPQRGPHEKYGYNSYLSEKISLDRTGTAFFSSHCHLELKYPKDLPQISIIFIFVNEALSVILRSVHSAVNHTPAHLLKEIILVDDNSDEEELKAPLEEYVNKRYPGLVKVVRNRKREGLIRARIEGWKVASGQITGFFDAHVEFTAGWAEPVLSRIQENRKRVILPSIDNIKQDTFEVQRYENSAHGYSWELWCMYISPPKDWWDAGDPSLPIRTPAMIGCSFVVNRQFFGEIGLLDPGMDVYGGENIELGIKVWLCGGSMEVLPCSRVAHIERKKKPYNNNIGFYTKRNALRVAEVWMDDYKSHVYIAWNLPLENPGIDIGDVSERKALRKNLRCKNFQWYLDHVYPEMRRYNNTVAYGELRNNKVKDVCLDQGPQENHTAILYPCHGWGPQLARYTKEGILHLGALGTTVLLPDTRCLVDNMKSRYPQLLDCDKVKSSLHKRWSFIQHGAILNKGTGRCLEVENKGISGMELILRSCTGQRWTIKNIIN</sequence>
<evidence type="ECO:0000313" key="21">
    <source>
        <dbReference type="Proteomes" id="UP000001646"/>
    </source>
</evidence>
<dbReference type="STRING" id="28377.ENSACAP00000008610"/>
<dbReference type="UniPathway" id="UPA00378"/>
<dbReference type="EC" id="2.4.1.-" evidence="18"/>
<keyword evidence="13" id="KW-0472">Membrane</keyword>
<keyword evidence="15" id="KW-0325">Glycoprotein</keyword>
<evidence type="ECO:0000256" key="17">
    <source>
        <dbReference type="ARBA" id="ARBA00057019"/>
    </source>
</evidence>
<keyword evidence="7" id="KW-0812">Transmembrane</keyword>
<dbReference type="Ensembl" id="ENSACAT00000008793.4">
    <property type="protein sequence ID" value="ENSACAP00000008610.3"/>
    <property type="gene ID" value="ENSACAG00000008700.4"/>
</dbReference>
<reference evidence="20" key="3">
    <citation type="submission" date="2025-09" db="UniProtKB">
        <authorList>
            <consortium name="Ensembl"/>
        </authorList>
    </citation>
    <scope>IDENTIFICATION</scope>
</reference>
<dbReference type="InterPro" id="IPR035992">
    <property type="entry name" value="Ricin_B-like_lectins"/>
</dbReference>
<evidence type="ECO:0000256" key="5">
    <source>
        <dbReference type="ARBA" id="ARBA00022676"/>
    </source>
</evidence>
<evidence type="ECO:0000256" key="14">
    <source>
        <dbReference type="ARBA" id="ARBA00023157"/>
    </source>
</evidence>
<dbReference type="HOGENOM" id="CLU_013477_4_0_1"/>
<dbReference type="Proteomes" id="UP000001646">
    <property type="component" value="Unplaced"/>
</dbReference>
<dbReference type="Gene3D" id="3.90.550.10">
    <property type="entry name" value="Spore Coat Polysaccharide Biosynthesis Protein SpsA, Chain A"/>
    <property type="match status" value="1"/>
</dbReference>
<comment type="function">
    <text evidence="17">May catalyze the initial reaction in O-linked oligosaccharide biosynthesis, the transfer of an N-acetyl-D-galactosamine residue to a serine or threonine residue on the protein receptor.</text>
</comment>
<accession>H9GED0</accession>
<evidence type="ECO:0000256" key="10">
    <source>
        <dbReference type="ARBA" id="ARBA00022968"/>
    </source>
</evidence>
<keyword evidence="9 18" id="KW-0430">Lectin</keyword>
<comment type="subcellular location">
    <subcellularLocation>
        <location evidence="2 18">Golgi apparatus membrane</location>
        <topology evidence="2 18">Single-pass type II membrane protein</topology>
    </subcellularLocation>
</comment>
<dbReference type="FunFam" id="3.90.550.10:FF:000203">
    <property type="entry name" value="Polypeptide N-acetylgalactosaminyltransferase 9"/>
    <property type="match status" value="1"/>
</dbReference>
<reference evidence="20" key="2">
    <citation type="submission" date="2025-08" db="UniProtKB">
        <authorList>
            <consortium name="Ensembl"/>
        </authorList>
    </citation>
    <scope>IDENTIFICATION</scope>
</reference>
<dbReference type="InParanoid" id="H9GED0"/>
<evidence type="ECO:0000256" key="2">
    <source>
        <dbReference type="ARBA" id="ARBA00004323"/>
    </source>
</evidence>
<dbReference type="GO" id="GO:0030246">
    <property type="term" value="F:carbohydrate binding"/>
    <property type="evidence" value="ECO:0007669"/>
    <property type="project" value="UniProtKB-KW"/>
</dbReference>
<evidence type="ECO:0000256" key="1">
    <source>
        <dbReference type="ARBA" id="ARBA00001936"/>
    </source>
</evidence>
<dbReference type="Gene3D" id="2.80.10.50">
    <property type="match status" value="1"/>
</dbReference>
<evidence type="ECO:0000256" key="18">
    <source>
        <dbReference type="RuleBase" id="RU361242"/>
    </source>
</evidence>
<evidence type="ECO:0000256" key="13">
    <source>
        <dbReference type="ARBA" id="ARBA00023136"/>
    </source>
</evidence>
<dbReference type="InterPro" id="IPR029044">
    <property type="entry name" value="Nucleotide-diphossugar_trans"/>
</dbReference>
<evidence type="ECO:0000256" key="7">
    <source>
        <dbReference type="ARBA" id="ARBA00022692"/>
    </source>
</evidence>
<comment type="pathway">
    <text evidence="3 18">Protein modification; protein glycosylation.</text>
</comment>
<evidence type="ECO:0000256" key="15">
    <source>
        <dbReference type="ARBA" id="ARBA00023180"/>
    </source>
</evidence>
<keyword evidence="8" id="KW-0479">Metal-binding</keyword>
<dbReference type="GO" id="GO:0006493">
    <property type="term" value="P:protein O-linked glycosylation"/>
    <property type="evidence" value="ECO:0000318"/>
    <property type="project" value="GO_Central"/>
</dbReference>
<keyword evidence="12 18" id="KW-0333">Golgi apparatus</keyword>
<keyword evidence="21" id="KW-1185">Reference proteome</keyword>
<reference evidence="20" key="1">
    <citation type="submission" date="2009-12" db="EMBL/GenBank/DDBJ databases">
        <title>The Genome Sequence of Anolis carolinensis (Green Anole Lizard).</title>
        <authorList>
            <consortium name="The Genome Sequencing Platform"/>
            <person name="Di Palma F."/>
            <person name="Alfoldi J."/>
            <person name="Heiman D."/>
            <person name="Young S."/>
            <person name="Grabherr M."/>
            <person name="Johnson J."/>
            <person name="Lander E.S."/>
            <person name="Lindblad-Toh K."/>
        </authorList>
    </citation>
    <scope>NUCLEOTIDE SEQUENCE [LARGE SCALE GENOMIC DNA]</scope>
    <source>
        <strain evidence="20">JBL SC #1</strain>
    </source>
</reference>
<dbReference type="SMART" id="SM00458">
    <property type="entry name" value="RICIN"/>
    <property type="match status" value="1"/>
</dbReference>
<dbReference type="GO" id="GO:0046872">
    <property type="term" value="F:metal ion binding"/>
    <property type="evidence" value="ECO:0007669"/>
    <property type="project" value="UniProtKB-KW"/>
</dbReference>
<evidence type="ECO:0000256" key="4">
    <source>
        <dbReference type="ARBA" id="ARBA00005680"/>
    </source>
</evidence>
<evidence type="ECO:0000256" key="6">
    <source>
        <dbReference type="ARBA" id="ARBA00022679"/>
    </source>
</evidence>
<evidence type="ECO:0000313" key="20">
    <source>
        <dbReference type="Ensembl" id="ENSACAP00000008610.3"/>
    </source>
</evidence>
<evidence type="ECO:0000256" key="16">
    <source>
        <dbReference type="ARBA" id="ARBA00023211"/>
    </source>
</evidence>
<evidence type="ECO:0000256" key="12">
    <source>
        <dbReference type="ARBA" id="ARBA00023034"/>
    </source>
</evidence>
<dbReference type="Pfam" id="PF00652">
    <property type="entry name" value="Ricin_B_lectin"/>
    <property type="match status" value="1"/>
</dbReference>
<comment type="cofactor">
    <cofactor evidence="1 18">
        <name>Mn(2+)</name>
        <dbReference type="ChEBI" id="CHEBI:29035"/>
    </cofactor>
</comment>
<dbReference type="FunFam" id="3.90.550.10:FF:000192">
    <property type="entry name" value="Polypeptide N-acetylgalactosaminyltransferase 9"/>
    <property type="match status" value="1"/>
</dbReference>
<dbReference type="PANTHER" id="PTHR11675">
    <property type="entry name" value="N-ACETYLGALACTOSAMINYLTRANSFERASE"/>
    <property type="match status" value="1"/>
</dbReference>
<dbReference type="GO" id="GO:0005794">
    <property type="term" value="C:Golgi apparatus"/>
    <property type="evidence" value="ECO:0000318"/>
    <property type="project" value="GO_Central"/>
</dbReference>
<dbReference type="SUPFAM" id="SSF53448">
    <property type="entry name" value="Nucleotide-diphospho-sugar transferases"/>
    <property type="match status" value="1"/>
</dbReference>
<organism evidence="20 21">
    <name type="scientific">Anolis carolinensis</name>
    <name type="common">Green anole</name>
    <name type="synonym">American chameleon</name>
    <dbReference type="NCBI Taxonomy" id="28377"/>
    <lineage>
        <taxon>Eukaryota</taxon>
        <taxon>Metazoa</taxon>
        <taxon>Chordata</taxon>
        <taxon>Craniata</taxon>
        <taxon>Vertebrata</taxon>
        <taxon>Euteleostomi</taxon>
        <taxon>Lepidosauria</taxon>
        <taxon>Squamata</taxon>
        <taxon>Bifurcata</taxon>
        <taxon>Unidentata</taxon>
        <taxon>Episquamata</taxon>
        <taxon>Toxicofera</taxon>
        <taxon>Iguania</taxon>
        <taxon>Dactyloidae</taxon>
        <taxon>Anolis</taxon>
    </lineage>
</organism>
<dbReference type="InterPro" id="IPR045885">
    <property type="entry name" value="GalNAc-T"/>
</dbReference>
<dbReference type="PROSITE" id="PS50231">
    <property type="entry name" value="RICIN_B_LECTIN"/>
    <property type="match status" value="1"/>
</dbReference>
<dbReference type="GO" id="GO:0004653">
    <property type="term" value="F:polypeptide N-acetylgalactosaminyltransferase activity"/>
    <property type="evidence" value="ECO:0000318"/>
    <property type="project" value="GO_Central"/>
</dbReference>
<keyword evidence="5 18" id="KW-0328">Glycosyltransferase</keyword>
<keyword evidence="14 18" id="KW-1015">Disulfide bond</keyword>
<dbReference type="eggNOG" id="KOG3736">
    <property type="taxonomic scope" value="Eukaryota"/>
</dbReference>
<dbReference type="InterPro" id="IPR000772">
    <property type="entry name" value="Ricin_B_lectin"/>
</dbReference>
<dbReference type="CDD" id="cd02510">
    <property type="entry name" value="pp-GalNAc-T"/>
    <property type="match status" value="1"/>
</dbReference>
<evidence type="ECO:0000256" key="8">
    <source>
        <dbReference type="ARBA" id="ARBA00022723"/>
    </source>
</evidence>
<evidence type="ECO:0000259" key="19">
    <source>
        <dbReference type="SMART" id="SM00458"/>
    </source>
</evidence>
<dbReference type="InterPro" id="IPR001173">
    <property type="entry name" value="Glyco_trans_2-like"/>
</dbReference>
<feature type="domain" description="Ricin B lectin" evidence="19">
    <location>
        <begin position="455"/>
        <end position="582"/>
    </location>
</feature>
<dbReference type="Pfam" id="PF00535">
    <property type="entry name" value="Glycos_transf_2"/>
    <property type="match status" value="1"/>
</dbReference>
<dbReference type="GeneTree" id="ENSGT00940000156014"/>
<protein>
    <recommendedName>
        <fullName evidence="18">Polypeptide N-acetylgalactosaminyltransferase</fullName>
        <ecNumber evidence="18">2.4.1.-</ecNumber>
    </recommendedName>
    <alternativeName>
        <fullName evidence="18">Protein-UDP acetylgalactosaminyltransferase</fullName>
    </alternativeName>
</protein>
<dbReference type="AlphaFoldDB" id="H9GED0"/>